<dbReference type="NCBIfam" id="TIGR00756">
    <property type="entry name" value="PPR"/>
    <property type="match status" value="4"/>
</dbReference>
<dbReference type="Pfam" id="PF01535">
    <property type="entry name" value="PPR"/>
    <property type="match status" value="1"/>
</dbReference>
<dbReference type="InterPro" id="IPR050667">
    <property type="entry name" value="PPR-containing_protein"/>
</dbReference>
<gene>
    <name evidence="4" type="ORF">Dsin_015812</name>
</gene>
<evidence type="ECO:0000256" key="1">
    <source>
        <dbReference type="ARBA" id="ARBA00007626"/>
    </source>
</evidence>
<feature type="repeat" description="PPR" evidence="3">
    <location>
        <begin position="279"/>
        <end position="313"/>
    </location>
</feature>
<dbReference type="Pfam" id="PF13041">
    <property type="entry name" value="PPR_2"/>
    <property type="match status" value="1"/>
</dbReference>
<feature type="repeat" description="PPR" evidence="3">
    <location>
        <begin position="209"/>
        <end position="243"/>
    </location>
</feature>
<dbReference type="Gene3D" id="1.25.40.10">
    <property type="entry name" value="Tetratricopeptide repeat domain"/>
    <property type="match status" value="2"/>
</dbReference>
<dbReference type="PANTHER" id="PTHR47939">
    <property type="entry name" value="MEMBRANE-ASSOCIATED SALT-INDUCIBLE PROTEIN-LIKE"/>
    <property type="match status" value="1"/>
</dbReference>
<accession>A0AAE0ABW9</accession>
<feature type="repeat" description="PPR" evidence="3">
    <location>
        <begin position="244"/>
        <end position="278"/>
    </location>
</feature>
<sequence length="331" mass="37491">MPSQKFIRAFSTIYHPPTNSHQHTASIIAQVLRYSRVEFLKNIPLFHSNLNSHVIQLDSSNPRLPLRSCLDFFNILRENPINKPDLVAHLTLIRRPYDVGKFTDVQFVLNCNASDVNLRTSVLNIVSLVEDGTDDLIFVEELSGMLFCVYADNGMFEEAIGVFDHMKNIGFKIHEKCCIMLLLALNRCDKMDMSFSFFRRMVGANVEITVFSITIVIDGLCKRGEVEKAKDLMEELVTRGIEPNVVTYSTLINGYCINGMVDEALKVKATMEHKGFEPEVVTYNTIAGGLCKLKRFGEAKRWLFTMIERGLTPSMSTFNTLITIISEEGNL</sequence>
<keyword evidence="5" id="KW-1185">Reference proteome</keyword>
<dbReference type="AlphaFoldDB" id="A0AAE0ABW9"/>
<name>A0AAE0ABW9_9ROSI</name>
<dbReference type="InterPro" id="IPR002885">
    <property type="entry name" value="PPR_rpt"/>
</dbReference>
<dbReference type="Proteomes" id="UP001281410">
    <property type="component" value="Unassembled WGS sequence"/>
</dbReference>
<dbReference type="Pfam" id="PF12854">
    <property type="entry name" value="PPR_1"/>
    <property type="match status" value="1"/>
</dbReference>
<reference evidence="4" key="1">
    <citation type="journal article" date="2023" name="Plant J.">
        <title>Genome sequences and population genomics provide insights into the demographic history, inbreeding, and mutation load of two 'living fossil' tree species of Dipteronia.</title>
        <authorList>
            <person name="Feng Y."/>
            <person name="Comes H.P."/>
            <person name="Chen J."/>
            <person name="Zhu S."/>
            <person name="Lu R."/>
            <person name="Zhang X."/>
            <person name="Li P."/>
            <person name="Qiu J."/>
            <person name="Olsen K.M."/>
            <person name="Qiu Y."/>
        </authorList>
    </citation>
    <scope>NUCLEOTIDE SEQUENCE</scope>
    <source>
        <strain evidence="4">NBL</strain>
    </source>
</reference>
<organism evidence="4 5">
    <name type="scientific">Dipteronia sinensis</name>
    <dbReference type="NCBI Taxonomy" id="43782"/>
    <lineage>
        <taxon>Eukaryota</taxon>
        <taxon>Viridiplantae</taxon>
        <taxon>Streptophyta</taxon>
        <taxon>Embryophyta</taxon>
        <taxon>Tracheophyta</taxon>
        <taxon>Spermatophyta</taxon>
        <taxon>Magnoliopsida</taxon>
        <taxon>eudicotyledons</taxon>
        <taxon>Gunneridae</taxon>
        <taxon>Pentapetalae</taxon>
        <taxon>rosids</taxon>
        <taxon>malvids</taxon>
        <taxon>Sapindales</taxon>
        <taxon>Sapindaceae</taxon>
        <taxon>Hippocastanoideae</taxon>
        <taxon>Acereae</taxon>
        <taxon>Dipteronia</taxon>
    </lineage>
</organism>
<evidence type="ECO:0000313" key="5">
    <source>
        <dbReference type="Proteomes" id="UP001281410"/>
    </source>
</evidence>
<proteinExistence type="inferred from homology"/>
<protein>
    <recommendedName>
        <fullName evidence="6">Pentatricopeptide repeat-containing protein</fullName>
    </recommendedName>
</protein>
<comment type="similarity">
    <text evidence="1">Belongs to the PPR family. P subfamily.</text>
</comment>
<dbReference type="PROSITE" id="PS51375">
    <property type="entry name" value="PPR"/>
    <property type="match status" value="3"/>
</dbReference>
<evidence type="ECO:0008006" key="6">
    <source>
        <dbReference type="Google" id="ProtNLM"/>
    </source>
</evidence>
<dbReference type="EMBL" id="JANJYJ010000005">
    <property type="protein sequence ID" value="KAK3211106.1"/>
    <property type="molecule type" value="Genomic_DNA"/>
</dbReference>
<comment type="caution">
    <text evidence="4">The sequence shown here is derived from an EMBL/GenBank/DDBJ whole genome shotgun (WGS) entry which is preliminary data.</text>
</comment>
<dbReference type="PANTHER" id="PTHR47939:SF3">
    <property type="entry name" value="REPEAT-CONTAINING PROTEIN, PUTATIVE-RELATED"/>
    <property type="match status" value="1"/>
</dbReference>
<evidence type="ECO:0000313" key="4">
    <source>
        <dbReference type="EMBL" id="KAK3211106.1"/>
    </source>
</evidence>
<dbReference type="InterPro" id="IPR011990">
    <property type="entry name" value="TPR-like_helical_dom_sf"/>
</dbReference>
<evidence type="ECO:0000256" key="2">
    <source>
        <dbReference type="ARBA" id="ARBA00022737"/>
    </source>
</evidence>
<keyword evidence="2" id="KW-0677">Repeat</keyword>
<evidence type="ECO:0000256" key="3">
    <source>
        <dbReference type="PROSITE-ProRule" id="PRU00708"/>
    </source>
</evidence>